<sequence>MSRPAGVDHPGVVAPPPLIYGVPLLVGMVAHFSGAGLDFGLPLRLRLLLGLPALAAGIVPIALALLRFRRAGTSPEPWKPSTALVVDGVYRLTRNPMYLGMALVYAGVALLFDCALTAALLLPAVLTIHYGVIRREERYLTGKFGDAYRDFMRKSRRWL</sequence>
<keyword evidence="3 5" id="KW-1133">Transmembrane helix</keyword>
<keyword evidence="2 5" id="KW-0812">Transmembrane</keyword>
<dbReference type="RefSeq" id="WP_233719845.1">
    <property type="nucleotide sequence ID" value="NZ_JAJUWU010000011.1"/>
</dbReference>
<reference evidence="6" key="1">
    <citation type="submission" date="2022-01" db="EMBL/GenBank/DDBJ databases">
        <title>Jiella avicenniae sp. nov., a novel endophytic bacterium isolated from bark of Avicennia marina.</title>
        <authorList>
            <person name="Tuo L."/>
        </authorList>
    </citation>
    <scope>NUCLEOTIDE SEQUENCE</scope>
    <source>
        <strain evidence="6">CBK1P-4</strain>
    </source>
</reference>
<name>A0A9X1P2W2_9HYPH</name>
<organism evidence="6 7">
    <name type="scientific">Jiella avicenniae</name>
    <dbReference type="NCBI Taxonomy" id="2907202"/>
    <lineage>
        <taxon>Bacteria</taxon>
        <taxon>Pseudomonadati</taxon>
        <taxon>Pseudomonadota</taxon>
        <taxon>Alphaproteobacteria</taxon>
        <taxon>Hyphomicrobiales</taxon>
        <taxon>Aurantimonadaceae</taxon>
        <taxon>Jiella</taxon>
    </lineage>
</organism>
<evidence type="ECO:0000256" key="2">
    <source>
        <dbReference type="ARBA" id="ARBA00022692"/>
    </source>
</evidence>
<dbReference type="InterPro" id="IPR007318">
    <property type="entry name" value="Phopholipid_MeTrfase"/>
</dbReference>
<evidence type="ECO:0000313" key="7">
    <source>
        <dbReference type="Proteomes" id="UP001139035"/>
    </source>
</evidence>
<keyword evidence="7" id="KW-1185">Reference proteome</keyword>
<evidence type="ECO:0000313" key="6">
    <source>
        <dbReference type="EMBL" id="MCE7028844.1"/>
    </source>
</evidence>
<feature type="transmembrane region" description="Helical" evidence="5">
    <location>
        <begin position="48"/>
        <end position="68"/>
    </location>
</feature>
<feature type="transmembrane region" description="Helical" evidence="5">
    <location>
        <begin position="20"/>
        <end position="41"/>
    </location>
</feature>
<keyword evidence="4 5" id="KW-0472">Membrane</keyword>
<comment type="subcellular location">
    <subcellularLocation>
        <location evidence="1">Endomembrane system</location>
        <topology evidence="1">Multi-pass membrane protein</topology>
    </subcellularLocation>
</comment>
<dbReference type="AlphaFoldDB" id="A0A9X1P2W2"/>
<dbReference type="Pfam" id="PF04191">
    <property type="entry name" value="PEMT"/>
    <property type="match status" value="1"/>
</dbReference>
<dbReference type="Gene3D" id="1.20.120.1630">
    <property type="match status" value="1"/>
</dbReference>
<evidence type="ECO:0000256" key="4">
    <source>
        <dbReference type="ARBA" id="ARBA00023136"/>
    </source>
</evidence>
<dbReference type="EMBL" id="JAJUWU010000011">
    <property type="protein sequence ID" value="MCE7028844.1"/>
    <property type="molecule type" value="Genomic_DNA"/>
</dbReference>
<accession>A0A9X1P2W2</accession>
<gene>
    <name evidence="6" type="ORF">LZD57_12660</name>
</gene>
<dbReference type="Proteomes" id="UP001139035">
    <property type="component" value="Unassembled WGS sequence"/>
</dbReference>
<comment type="caution">
    <text evidence="6">The sequence shown here is derived from an EMBL/GenBank/DDBJ whole genome shotgun (WGS) entry which is preliminary data.</text>
</comment>
<proteinExistence type="predicted"/>
<evidence type="ECO:0000256" key="1">
    <source>
        <dbReference type="ARBA" id="ARBA00004127"/>
    </source>
</evidence>
<protein>
    <submittedName>
        <fullName evidence="6">Isoprenylcysteine carboxylmethyltransferase family protein</fullName>
    </submittedName>
</protein>
<evidence type="ECO:0000256" key="5">
    <source>
        <dbReference type="SAM" id="Phobius"/>
    </source>
</evidence>
<evidence type="ECO:0000256" key="3">
    <source>
        <dbReference type="ARBA" id="ARBA00022989"/>
    </source>
</evidence>
<dbReference type="GO" id="GO:0012505">
    <property type="term" value="C:endomembrane system"/>
    <property type="evidence" value="ECO:0007669"/>
    <property type="project" value="UniProtKB-SubCell"/>
</dbReference>
<feature type="transmembrane region" description="Helical" evidence="5">
    <location>
        <begin position="102"/>
        <end position="128"/>
    </location>
</feature>